<dbReference type="Gene3D" id="1.25.40.10">
    <property type="entry name" value="Tetratricopeptide repeat domain"/>
    <property type="match status" value="1"/>
</dbReference>
<accession>J0P8S2</accession>
<feature type="signal peptide" evidence="1">
    <location>
        <begin position="1"/>
        <end position="22"/>
    </location>
</feature>
<dbReference type="InterPro" id="IPR011990">
    <property type="entry name" value="TPR-like_helical_dom_sf"/>
</dbReference>
<keyword evidence="1" id="KW-0732">Signal</keyword>
<dbReference type="HOGENOM" id="CLU_371678_0_0_10"/>
<dbReference type="OrthoDB" id="1488841at2"/>
<dbReference type="Proteomes" id="UP000005113">
    <property type="component" value="Unassembled WGS sequence"/>
</dbReference>
<evidence type="ECO:0000313" key="2">
    <source>
        <dbReference type="EMBL" id="EJF53962.1"/>
    </source>
</evidence>
<protein>
    <submittedName>
        <fullName evidence="2">Uncharacterized protein</fullName>
    </submittedName>
</protein>
<dbReference type="SUPFAM" id="SSF48452">
    <property type="entry name" value="TPR-like"/>
    <property type="match status" value="1"/>
</dbReference>
<reference evidence="3" key="1">
    <citation type="journal article" date="2012" name="Stand. Genomic Sci.">
        <title>Permanent draft genome sequence of the gliding predator Saprospira grandis strain Sa g1 (= HR1).</title>
        <authorList>
            <person name="Mavromatis K."/>
            <person name="Chertkov O."/>
            <person name="Lapidus A."/>
            <person name="Nolan M."/>
            <person name="Lucas S."/>
            <person name="Tice H."/>
            <person name="Del Rio T.G."/>
            <person name="Cheng J.F."/>
            <person name="Han C."/>
            <person name="Tapia R."/>
            <person name="Bruce D."/>
            <person name="Goodwin L.A."/>
            <person name="Pitluck S."/>
            <person name="Huntemann M."/>
            <person name="Liolios K."/>
            <person name="Pagani I."/>
            <person name="Ivanova N."/>
            <person name="Mikhailova N."/>
            <person name="Pati A."/>
            <person name="Chen A."/>
            <person name="Palaniappan K."/>
            <person name="Land M."/>
            <person name="Brambilla E.M."/>
            <person name="Rohde M."/>
            <person name="Spring S."/>
            <person name="Goker M."/>
            <person name="Detter J.C."/>
            <person name="Bristow J."/>
            <person name="Eisen J.A."/>
            <person name="Markowitz V."/>
            <person name="Hugenholtz P."/>
            <person name="Kyrpides N.C."/>
            <person name="Klenk H.P."/>
            <person name="Woyke T."/>
        </authorList>
    </citation>
    <scope>NUCLEOTIDE SEQUENCE [LARGE SCALE GENOMIC DNA]</scope>
    <source>
        <strain evidence="3">DSM 2844</strain>
    </source>
</reference>
<dbReference type="Pfam" id="PF07676">
    <property type="entry name" value="PD40"/>
    <property type="match status" value="2"/>
</dbReference>
<dbReference type="InterPro" id="IPR011659">
    <property type="entry name" value="WD40"/>
</dbReference>
<dbReference type="RefSeq" id="WP_002659641.1">
    <property type="nucleotide sequence ID" value="NZ_JH719942.1"/>
</dbReference>
<evidence type="ECO:0000313" key="3">
    <source>
        <dbReference type="Proteomes" id="UP000005113"/>
    </source>
</evidence>
<dbReference type="AlphaFoldDB" id="J0P8S2"/>
<name>J0P8S2_9BACT</name>
<evidence type="ECO:0000256" key="1">
    <source>
        <dbReference type="SAM" id="SignalP"/>
    </source>
</evidence>
<sequence length="752" mass="84810">MKRTNYLLLCLGFLLLPLIVDAQRAPQKSWKKLKREAAEFEKLGDLSRAALYYESAYTQKSSKPELLYLAGVCYLKVRDYANAVKCLADVKDKNNEKNYDKPGYQYALALKQTGQYQAAKDAFNEFLKVYKGSDQAEMQAKITTEIQGCNFALKAQEYTNPNISLNHLALNINTEKTEFAPIPFSNNVLYFSSSISGVSKIYRSQKTGEDSWSSRQVPTLFAGKMEKPHYGNGSFSADGKRFYFTECDFVKAGELQCMIYIMSQNEDGSWANPQALADYINAPKSNTTHPFVMTKEDKEILYFASDREGGKGGLDLWYCSRNIKDKEAKFSLPKNLGPNINTTGDEITPFYHFPSQTLYFSTNGRISAGGFDIFKSKGEMLKWEVAQNVGFPLNSAADDLYFIINEAHKGGYLVSNRTFDPHKVTTTNDDIFHFGQEGSRFFLSGKIMGEGKDGPLEDVNIKLFEVIDGNEELISDKMLAVGEYKFDLKTKKEYLFEISAEGYPKLLKTLSTEDTQPNEKKQRNFVLPKAKVAAVPKITPQIEARFIVVPAEFSDREMAYLLPNEVPLNESTGQPYTEDSEVYDLFIKAQEVANLSMTGEVYWQDEVLLPYMSESIAKTEPEEEAPQEAGIFELYAPTPEAEEGLAYQIQVAAVRKYRAYRFEELQEGPLLDYRLGFEPIDGGITRVMILPLESNADGSEGFKTKSEALNVLSYILDHSRFKTAFVGRYENGERVGEGFRGLDEDAGLIDKN</sequence>
<dbReference type="SUPFAM" id="SSF82171">
    <property type="entry name" value="DPP6 N-terminal domain-like"/>
    <property type="match status" value="1"/>
</dbReference>
<dbReference type="EMBL" id="JH719942">
    <property type="protein sequence ID" value="EJF53962.1"/>
    <property type="molecule type" value="Genomic_DNA"/>
</dbReference>
<gene>
    <name evidence="2" type="ORF">SapgrDRAFT_2289</name>
</gene>
<feature type="chain" id="PRO_5003737548" evidence="1">
    <location>
        <begin position="23"/>
        <end position="752"/>
    </location>
</feature>
<organism evidence="2 3">
    <name type="scientific">Saprospira grandis DSM 2844</name>
    <dbReference type="NCBI Taxonomy" id="694433"/>
    <lineage>
        <taxon>Bacteria</taxon>
        <taxon>Pseudomonadati</taxon>
        <taxon>Bacteroidota</taxon>
        <taxon>Saprospiria</taxon>
        <taxon>Saprospirales</taxon>
        <taxon>Saprospiraceae</taxon>
        <taxon>Saprospira</taxon>
    </lineage>
</organism>
<proteinExistence type="predicted"/>